<feature type="region of interest" description="Disordered" evidence="1">
    <location>
        <begin position="402"/>
        <end position="425"/>
    </location>
</feature>
<name>A0ABQ9YBV2_9EUKA</name>
<evidence type="ECO:0000256" key="1">
    <source>
        <dbReference type="SAM" id="MobiDB-lite"/>
    </source>
</evidence>
<dbReference type="EMBL" id="JARBJD010000017">
    <property type="protein sequence ID" value="KAK2961214.1"/>
    <property type="molecule type" value="Genomic_DNA"/>
</dbReference>
<feature type="compositionally biased region" description="Polar residues" evidence="1">
    <location>
        <begin position="410"/>
        <end position="423"/>
    </location>
</feature>
<reference evidence="2 3" key="1">
    <citation type="journal article" date="2022" name="bioRxiv">
        <title>Genomics of Preaxostyla Flagellates Illuminates Evolutionary Transitions and the Path Towards Mitochondrial Loss.</title>
        <authorList>
            <person name="Novak L.V.F."/>
            <person name="Treitli S.C."/>
            <person name="Pyrih J."/>
            <person name="Halakuc P."/>
            <person name="Pipaliya S.V."/>
            <person name="Vacek V."/>
            <person name="Brzon O."/>
            <person name="Soukal P."/>
            <person name="Eme L."/>
            <person name="Dacks J.B."/>
            <person name="Karnkowska A."/>
            <person name="Elias M."/>
            <person name="Hampl V."/>
        </authorList>
    </citation>
    <scope>NUCLEOTIDE SEQUENCE [LARGE SCALE GENOMIC DNA]</scope>
    <source>
        <strain evidence="2">NAU3</strain>
        <tissue evidence="2">Gut</tissue>
    </source>
</reference>
<proteinExistence type="predicted"/>
<evidence type="ECO:0008006" key="4">
    <source>
        <dbReference type="Google" id="ProtNLM"/>
    </source>
</evidence>
<dbReference type="Proteomes" id="UP001281761">
    <property type="component" value="Unassembled WGS sequence"/>
</dbReference>
<accession>A0ABQ9YBV2</accession>
<gene>
    <name evidence="2" type="ORF">BLNAU_3660</name>
</gene>
<keyword evidence="3" id="KW-1185">Reference proteome</keyword>
<evidence type="ECO:0000313" key="2">
    <source>
        <dbReference type="EMBL" id="KAK2961214.1"/>
    </source>
</evidence>
<sequence>MPYQVFLKLTPFLHQTARRWGISNHCVRAQYLFDKQFSTPLQKAEITELQYWDSHYQDSRRQKAEMRKQIEEMDSKTVNIEMDWKSKVHLPLSRMRTTSDSSVTANLTRMGVLVRWLNEGKRCEHIFYFPQKVTQATATTALTILFSVIQQKEIEMKKSVNIWTDSGLQFVSNSFVATSILNIADKLDKTIAVHFYIEGHGESDLDRDFGVLQRQINAIHFPILNYEQYRTVLQNFCLQTPNHSVESFRVHSELSISSISTLQVSVFCSFTALRYLKGFSSIVRAVTSDELRSSSNIIDTPLITDLPKEIYEDRPSNPKSTRNHPPKATKSRFSSQQYQHLEFHKIHVELEERAKIQLECSQPPKIPILKQPGLNLSPESQKRLLEYHLPTDFSKQQVFITPKQKKTKQEITGTENPATTSDSLAEPPIQVAAVENSDKLVIDGTESNISTDEWSFPFSEDSLGSNIDGSSSSIDSDRAPHILLAIGWTPSNLEC</sequence>
<evidence type="ECO:0000313" key="3">
    <source>
        <dbReference type="Proteomes" id="UP001281761"/>
    </source>
</evidence>
<comment type="caution">
    <text evidence="2">The sequence shown here is derived from an EMBL/GenBank/DDBJ whole genome shotgun (WGS) entry which is preliminary data.</text>
</comment>
<feature type="region of interest" description="Disordered" evidence="1">
    <location>
        <begin position="308"/>
        <end position="336"/>
    </location>
</feature>
<protein>
    <recommendedName>
        <fullName evidence="4">Integrase catalytic domain-containing protein</fullName>
    </recommendedName>
</protein>
<feature type="compositionally biased region" description="Basic residues" evidence="1">
    <location>
        <begin position="321"/>
        <end position="330"/>
    </location>
</feature>
<organism evidence="2 3">
    <name type="scientific">Blattamonas nauphoetae</name>
    <dbReference type="NCBI Taxonomy" id="2049346"/>
    <lineage>
        <taxon>Eukaryota</taxon>
        <taxon>Metamonada</taxon>
        <taxon>Preaxostyla</taxon>
        <taxon>Oxymonadida</taxon>
        <taxon>Blattamonas</taxon>
    </lineage>
</organism>